<protein>
    <recommendedName>
        <fullName evidence="9">E2F/DP family winged-helix DNA-binding domain-containing protein</fullName>
    </recommendedName>
</protein>
<name>A0A0E0KM68_ORYPU</name>
<keyword evidence="5" id="KW-0131">Cell cycle</keyword>
<feature type="compositionally biased region" description="Pro residues" evidence="8">
    <location>
        <begin position="9"/>
        <end position="25"/>
    </location>
</feature>
<feature type="region of interest" description="Disordered" evidence="8">
    <location>
        <begin position="428"/>
        <end position="453"/>
    </location>
</feature>
<keyword evidence="6" id="KW-0539">Nucleus</keyword>
<accession>A0A0E0KM68</accession>
<dbReference type="GO" id="GO:0090575">
    <property type="term" value="C:RNA polymerase II transcription regulator complex"/>
    <property type="evidence" value="ECO:0007669"/>
    <property type="project" value="TreeGrafter"/>
</dbReference>
<dbReference type="PANTHER" id="PTHR12081:SF89">
    <property type="entry name" value="OS04G0112200 PROTEIN"/>
    <property type="match status" value="1"/>
</dbReference>
<feature type="domain" description="E2F/DP family winged-helix DNA-binding" evidence="9">
    <location>
        <begin position="201"/>
        <end position="266"/>
    </location>
</feature>
<sequence>MDGSTTIPLPQPPRPPPPAPAPAPPQVFLRRSVLPPPQTGPHRVAPAPPPPGAHVHYFRAASPIPIFRAAASSRPPRPPPTTAPAPPPPPAAPAVTPARPVAVAPPPPPATTTATATEEVAAPATGNPMANTADNEEKNEREAVQSEVPKGETVQGPDKECTTGTVKGIKRPRKPKGFKKGSLRSNEGDAGASLFSPNNCRYDSSLGLLTKKFINLLEGAEDGTLDLNKAAETLEVQKRRIYDITNVLEGVDLIEKTLKNMIRWKGFDMSKPKERERQISALKEEIESLYDEESRLDDEIMEAQEKLNALRVDEDRRKLLYVSKEDINAIPRFQGSTLIAVNAPRGTYIEVPDPNLDMDIYKDLDNQEKHYQIVFRSAMGPVDCFLISNHQETFNADQQMADDLDAAVTSGSSQALQQMDYVQAPEIGESNGVREHTSEPSKRDDPVPGIVKIVPSDDDIAADYWLSSDADS</sequence>
<dbReference type="CDD" id="cd14660">
    <property type="entry name" value="E2F_DD"/>
    <property type="match status" value="1"/>
</dbReference>
<feature type="coiled-coil region" evidence="7">
    <location>
        <begin position="279"/>
        <end position="313"/>
    </location>
</feature>
<dbReference type="InterPro" id="IPR032198">
    <property type="entry name" value="E2F_CC-MB"/>
</dbReference>
<evidence type="ECO:0000313" key="11">
    <source>
        <dbReference type="Proteomes" id="UP000026962"/>
    </source>
</evidence>
<reference evidence="10" key="1">
    <citation type="submission" date="2015-04" db="UniProtKB">
        <authorList>
            <consortium name="EnsemblPlants"/>
        </authorList>
    </citation>
    <scope>IDENTIFICATION</scope>
</reference>
<dbReference type="InterPro" id="IPR036388">
    <property type="entry name" value="WH-like_DNA-bd_sf"/>
</dbReference>
<evidence type="ECO:0000256" key="2">
    <source>
        <dbReference type="ARBA" id="ARBA00023015"/>
    </source>
</evidence>
<dbReference type="InterPro" id="IPR015633">
    <property type="entry name" value="E2F"/>
</dbReference>
<dbReference type="STRING" id="4537.A0A0E0KM68"/>
<dbReference type="Gene3D" id="1.10.10.10">
    <property type="entry name" value="Winged helix-like DNA-binding domain superfamily/Winged helix DNA-binding domain"/>
    <property type="match status" value="1"/>
</dbReference>
<evidence type="ECO:0000259" key="9">
    <source>
        <dbReference type="SMART" id="SM01372"/>
    </source>
</evidence>
<feature type="compositionally biased region" description="Low complexity" evidence="8">
    <location>
        <begin position="111"/>
        <end position="125"/>
    </location>
</feature>
<feature type="compositionally biased region" description="Basic and acidic residues" evidence="8">
    <location>
        <begin position="135"/>
        <end position="144"/>
    </location>
</feature>
<comment type="subcellular location">
    <subcellularLocation>
        <location evidence="6">Nucleus</location>
    </subcellularLocation>
</comment>
<evidence type="ECO:0000256" key="3">
    <source>
        <dbReference type="ARBA" id="ARBA00023125"/>
    </source>
</evidence>
<dbReference type="SUPFAM" id="SSF144074">
    <property type="entry name" value="E2F-DP heterodimerization region"/>
    <property type="match status" value="1"/>
</dbReference>
<feature type="compositionally biased region" description="Basic residues" evidence="8">
    <location>
        <begin position="168"/>
        <end position="182"/>
    </location>
</feature>
<dbReference type="GO" id="GO:0000981">
    <property type="term" value="F:DNA-binding transcription factor activity, RNA polymerase II-specific"/>
    <property type="evidence" value="ECO:0007669"/>
    <property type="project" value="TreeGrafter"/>
</dbReference>
<dbReference type="GO" id="GO:0000978">
    <property type="term" value="F:RNA polymerase II cis-regulatory region sequence-specific DNA binding"/>
    <property type="evidence" value="ECO:0007669"/>
    <property type="project" value="InterPro"/>
</dbReference>
<dbReference type="PRINTS" id="PR01217">
    <property type="entry name" value="PRICHEXTENSN"/>
</dbReference>
<dbReference type="InterPro" id="IPR036390">
    <property type="entry name" value="WH_DNA-bd_sf"/>
</dbReference>
<feature type="compositionally biased region" description="Basic and acidic residues" evidence="8">
    <location>
        <begin position="432"/>
        <end position="446"/>
    </location>
</feature>
<dbReference type="eggNOG" id="KOG2577">
    <property type="taxonomic scope" value="Eukaryota"/>
</dbReference>
<reference evidence="10" key="2">
    <citation type="submission" date="2018-05" db="EMBL/GenBank/DDBJ databases">
        <title>OpunRS2 (Oryza punctata Reference Sequence Version 2).</title>
        <authorList>
            <person name="Zhang J."/>
            <person name="Kudrna D."/>
            <person name="Lee S."/>
            <person name="Talag J."/>
            <person name="Welchert J."/>
            <person name="Wing R.A."/>
        </authorList>
    </citation>
    <scope>NUCLEOTIDE SEQUENCE [LARGE SCALE GENOMIC DNA]</scope>
</reference>
<evidence type="ECO:0000256" key="6">
    <source>
        <dbReference type="RuleBase" id="RU003796"/>
    </source>
</evidence>
<dbReference type="AlphaFoldDB" id="A0A0E0KM68"/>
<keyword evidence="2 6" id="KW-0805">Transcription regulation</keyword>
<keyword evidence="4 6" id="KW-0804">Transcription</keyword>
<dbReference type="Gramene" id="OPUNC04G00710.1">
    <property type="protein sequence ID" value="OPUNC04G00710.1"/>
    <property type="gene ID" value="OPUNC04G00710"/>
</dbReference>
<evidence type="ECO:0000256" key="7">
    <source>
        <dbReference type="SAM" id="Coils"/>
    </source>
</evidence>
<feature type="compositionally biased region" description="Low complexity" evidence="8">
    <location>
        <begin position="93"/>
        <end position="102"/>
    </location>
</feature>
<evidence type="ECO:0000256" key="8">
    <source>
        <dbReference type="SAM" id="MobiDB-lite"/>
    </source>
</evidence>
<dbReference type="InterPro" id="IPR003316">
    <property type="entry name" value="E2F_WHTH_DNA-bd_dom"/>
</dbReference>
<keyword evidence="3 6" id="KW-0238">DNA-binding</keyword>
<dbReference type="GO" id="GO:0046983">
    <property type="term" value="F:protein dimerization activity"/>
    <property type="evidence" value="ECO:0007669"/>
    <property type="project" value="InterPro"/>
</dbReference>
<dbReference type="Proteomes" id="UP000026962">
    <property type="component" value="Chromosome 4"/>
</dbReference>
<evidence type="ECO:0000256" key="4">
    <source>
        <dbReference type="ARBA" id="ARBA00023163"/>
    </source>
</evidence>
<dbReference type="FunFam" id="1.10.10.10:FF:000008">
    <property type="entry name" value="E2F transcription factor 1"/>
    <property type="match status" value="1"/>
</dbReference>
<evidence type="ECO:0000256" key="5">
    <source>
        <dbReference type="ARBA" id="ARBA00023306"/>
    </source>
</evidence>
<feature type="compositionally biased region" description="Pro residues" evidence="8">
    <location>
        <begin position="75"/>
        <end position="92"/>
    </location>
</feature>
<dbReference type="Pfam" id="PF16421">
    <property type="entry name" value="E2F_CC-MB"/>
    <property type="match status" value="1"/>
</dbReference>
<dbReference type="Pfam" id="PF02319">
    <property type="entry name" value="WHD_E2F_TDP"/>
    <property type="match status" value="1"/>
</dbReference>
<feature type="region of interest" description="Disordered" evidence="8">
    <location>
        <begin position="1"/>
        <end position="189"/>
    </location>
</feature>
<dbReference type="OMA" id="HYQIVFR"/>
<evidence type="ECO:0000256" key="1">
    <source>
        <dbReference type="ARBA" id="ARBA00010940"/>
    </source>
</evidence>
<dbReference type="PANTHER" id="PTHR12081">
    <property type="entry name" value="TRANSCRIPTION FACTOR E2F"/>
    <property type="match status" value="1"/>
</dbReference>
<dbReference type="SMART" id="SM01372">
    <property type="entry name" value="E2F_TDP"/>
    <property type="match status" value="1"/>
</dbReference>
<keyword evidence="11" id="KW-1185">Reference proteome</keyword>
<keyword evidence="7" id="KW-0175">Coiled coil</keyword>
<dbReference type="EnsemblPlants" id="OPUNC04G00710.1">
    <property type="protein sequence ID" value="OPUNC04G00710.1"/>
    <property type="gene ID" value="OPUNC04G00710"/>
</dbReference>
<proteinExistence type="inferred from homology"/>
<dbReference type="Gene3D" id="6.10.250.540">
    <property type="match status" value="1"/>
</dbReference>
<dbReference type="InterPro" id="IPR037241">
    <property type="entry name" value="E2F-DP_heterodim"/>
</dbReference>
<comment type="similarity">
    <text evidence="1 6">Belongs to the E2F/DP family.</text>
</comment>
<organism evidence="10">
    <name type="scientific">Oryza punctata</name>
    <name type="common">Red rice</name>
    <dbReference type="NCBI Taxonomy" id="4537"/>
    <lineage>
        <taxon>Eukaryota</taxon>
        <taxon>Viridiplantae</taxon>
        <taxon>Streptophyta</taxon>
        <taxon>Embryophyta</taxon>
        <taxon>Tracheophyta</taxon>
        <taxon>Spermatophyta</taxon>
        <taxon>Magnoliopsida</taxon>
        <taxon>Liliopsida</taxon>
        <taxon>Poales</taxon>
        <taxon>Poaceae</taxon>
        <taxon>BOP clade</taxon>
        <taxon>Oryzoideae</taxon>
        <taxon>Oryzeae</taxon>
        <taxon>Oryzinae</taxon>
        <taxon>Oryza</taxon>
    </lineage>
</organism>
<evidence type="ECO:0000313" key="10">
    <source>
        <dbReference type="EnsemblPlants" id="OPUNC04G00710.1"/>
    </source>
</evidence>
<dbReference type="SUPFAM" id="SSF46785">
    <property type="entry name" value="Winged helix' DNA-binding domain"/>
    <property type="match status" value="1"/>
</dbReference>